<dbReference type="AlphaFoldDB" id="A0A239PA36"/>
<evidence type="ECO:0000256" key="1">
    <source>
        <dbReference type="SAM" id="MobiDB-lite"/>
    </source>
</evidence>
<evidence type="ECO:0000313" key="3">
    <source>
        <dbReference type="Proteomes" id="UP000198282"/>
    </source>
</evidence>
<accession>A0A239PA36</accession>
<feature type="region of interest" description="Disordered" evidence="1">
    <location>
        <begin position="281"/>
        <end position="312"/>
    </location>
</feature>
<dbReference type="EMBL" id="FZOD01000105">
    <property type="protein sequence ID" value="SNT63805.1"/>
    <property type="molecule type" value="Genomic_DNA"/>
</dbReference>
<dbReference type="RefSeq" id="WP_218825813.1">
    <property type="nucleotide sequence ID" value="NZ_FZOD01000105.1"/>
</dbReference>
<dbReference type="Proteomes" id="UP000198282">
    <property type="component" value="Unassembled WGS sequence"/>
</dbReference>
<feature type="compositionally biased region" description="Basic and acidic residues" evidence="1">
    <location>
        <begin position="289"/>
        <end position="299"/>
    </location>
</feature>
<protein>
    <recommendedName>
        <fullName evidence="4">Purple acid Phosphatase, N-terminal domain</fullName>
    </recommendedName>
</protein>
<organism evidence="2 3">
    <name type="scientific">Streptosporangium subroseum</name>
    <dbReference type="NCBI Taxonomy" id="106412"/>
    <lineage>
        <taxon>Bacteria</taxon>
        <taxon>Bacillati</taxon>
        <taxon>Actinomycetota</taxon>
        <taxon>Actinomycetes</taxon>
        <taxon>Streptosporangiales</taxon>
        <taxon>Streptosporangiaceae</taxon>
        <taxon>Streptosporangium</taxon>
    </lineage>
</organism>
<feature type="compositionally biased region" description="Pro residues" evidence="1">
    <location>
        <begin position="301"/>
        <end position="312"/>
    </location>
</feature>
<sequence length="312" mass="32732">MPTTAAYGQSIRLPQVKATDDSGTVPTTTLEVFDSAGQVPVTDGGFRIRSYDDTFVVVKATDNLGNTNAELRRIQVSQKAPAPADVFRLGGNVSVGEKPGSAGVAVTTDRDIEKVYAQVLPKGSKDWSKAKVLTSTADRPFEVNTVGNNEPVYQHSITGQTLRSHEFRLNGLKVGTTYQYRLGVAGGHGAPAPKDTSAWTGVRGEFLAGGAAGQPVYLLGDMQVPDGNADSLALPGRVLSRLKARNPGGGTVIQTGDLVERGGQGNLTIAHPKTLGERVCHPGATPRAWAHDRPADKPRPGAKPPVPAADGQ</sequence>
<reference evidence="2 3" key="1">
    <citation type="submission" date="2017-06" db="EMBL/GenBank/DDBJ databases">
        <authorList>
            <person name="Kim H.J."/>
            <person name="Triplett B.A."/>
        </authorList>
    </citation>
    <scope>NUCLEOTIDE SEQUENCE [LARGE SCALE GENOMIC DNA]</scope>
    <source>
        <strain evidence="2 3">CGMCC 4.2132</strain>
    </source>
</reference>
<gene>
    <name evidence="2" type="ORF">SAMN05216276_11056</name>
</gene>
<evidence type="ECO:0008006" key="4">
    <source>
        <dbReference type="Google" id="ProtNLM"/>
    </source>
</evidence>
<name>A0A239PA36_9ACTN</name>
<keyword evidence="3" id="KW-1185">Reference proteome</keyword>
<evidence type="ECO:0000313" key="2">
    <source>
        <dbReference type="EMBL" id="SNT63805.1"/>
    </source>
</evidence>
<proteinExistence type="predicted"/>